<protein>
    <submittedName>
        <fullName evidence="2">Uncharacterized protein</fullName>
    </submittedName>
</protein>
<keyword evidence="1" id="KW-1133">Transmembrane helix</keyword>
<dbReference type="EMBL" id="MDEN01000069">
    <property type="protein sequence ID" value="OCX11507.1"/>
    <property type="molecule type" value="Genomic_DNA"/>
</dbReference>
<evidence type="ECO:0000313" key="3">
    <source>
        <dbReference type="Proteomes" id="UP000095143"/>
    </source>
</evidence>
<keyword evidence="1" id="KW-0812">Transmembrane</keyword>
<keyword evidence="1" id="KW-0472">Membrane</keyword>
<organism evidence="2 3">
    <name type="scientific">Pseudomonas graminis</name>
    <dbReference type="NCBI Taxonomy" id="158627"/>
    <lineage>
        <taxon>Bacteria</taxon>
        <taxon>Pseudomonadati</taxon>
        <taxon>Pseudomonadota</taxon>
        <taxon>Gammaproteobacteria</taxon>
        <taxon>Pseudomonadales</taxon>
        <taxon>Pseudomonadaceae</taxon>
        <taxon>Pseudomonas</taxon>
    </lineage>
</organism>
<dbReference type="OrthoDB" id="7027300at2"/>
<feature type="transmembrane region" description="Helical" evidence="1">
    <location>
        <begin position="31"/>
        <end position="48"/>
    </location>
</feature>
<evidence type="ECO:0000313" key="2">
    <source>
        <dbReference type="EMBL" id="OCX11507.1"/>
    </source>
</evidence>
<dbReference type="Proteomes" id="UP000095143">
    <property type="component" value="Unassembled WGS sequence"/>
</dbReference>
<dbReference type="RefSeq" id="WP_065992843.1">
    <property type="nucleotide sequence ID" value="NZ_MDEN01000069.1"/>
</dbReference>
<accession>A0A1C2D9R5</accession>
<name>A0A1C2D9R5_9PSED</name>
<gene>
    <name evidence="2" type="ORF">BBI10_25345</name>
</gene>
<dbReference type="AlphaFoldDB" id="A0A1C2D9R5"/>
<reference evidence="2 3" key="1">
    <citation type="submission" date="2016-08" db="EMBL/GenBank/DDBJ databases">
        <title>Whole genome sequence of Pseudomonas graminis strain UASWS1507, a potential biological control agent for agriculture.</title>
        <authorList>
            <person name="Crovadore J."/>
            <person name="Calmin G."/>
            <person name="Chablais R."/>
            <person name="Cochard B."/>
            <person name="Lefort F."/>
        </authorList>
    </citation>
    <scope>NUCLEOTIDE SEQUENCE [LARGE SCALE GENOMIC DNA]</scope>
    <source>
        <strain evidence="2 3">UASWS1507</strain>
    </source>
</reference>
<comment type="caution">
    <text evidence="2">The sequence shown here is derived from an EMBL/GenBank/DDBJ whole genome shotgun (WGS) entry which is preliminary data.</text>
</comment>
<sequence length="170" mass="18792">MSLLEQEMQDRVHPVAEDLTLQRKVWRFQRVGWYVLTAVVILTLLGLFSRGPLSSLETVSEQGDLTVQYERFHRAGGTNPMIVQATGQPGKEITLSISKPMLDGFSIESIQPQPVRSVGSPQGLSLTFPTDKNGHVTLFISWRSDGIGLFKSQISVVGGGHIPLTQFIYP</sequence>
<evidence type="ECO:0000256" key="1">
    <source>
        <dbReference type="SAM" id="Phobius"/>
    </source>
</evidence>
<proteinExistence type="predicted"/>